<dbReference type="EMBL" id="NQKI01000025">
    <property type="protein sequence ID" value="OZY58526.1"/>
    <property type="molecule type" value="Genomic_DNA"/>
</dbReference>
<sequence>MRTGNTVGRKMASMPWARQQDKEVRPVAAGAAFDGARSAAVRGEGEAVQAVAYRANQSR</sequence>
<gene>
    <name evidence="2" type="ORF">CJF39_15530</name>
</gene>
<evidence type="ECO:0000313" key="3">
    <source>
        <dbReference type="Proteomes" id="UP000215788"/>
    </source>
</evidence>
<evidence type="ECO:0000256" key="1">
    <source>
        <dbReference type="SAM" id="MobiDB-lite"/>
    </source>
</evidence>
<evidence type="ECO:0000313" key="2">
    <source>
        <dbReference type="EMBL" id="OZY58526.1"/>
    </source>
</evidence>
<comment type="caution">
    <text evidence="2">The sequence shown here is derived from an EMBL/GenBank/DDBJ whole genome shotgun (WGS) entry which is preliminary data.</text>
</comment>
<proteinExistence type="predicted"/>
<reference evidence="2 3" key="1">
    <citation type="submission" date="2017-08" db="EMBL/GenBank/DDBJ databases">
        <title>Genomic and metabolic characterisation of spoilage-associated Pseudomonas species.</title>
        <authorList>
            <person name="Stanborough T."/>
            <person name="Fegan N."/>
            <person name="Powell S.M."/>
            <person name="Singh T."/>
            <person name="Tamplin M.L."/>
            <person name="Chandry P.S."/>
        </authorList>
    </citation>
    <scope>NUCLEOTIDE SEQUENCE [LARGE SCALE GENOMIC DNA]</scope>
    <source>
        <strain evidence="2 3">L1802</strain>
    </source>
</reference>
<feature type="region of interest" description="Disordered" evidence="1">
    <location>
        <begin position="1"/>
        <end position="22"/>
    </location>
</feature>
<protein>
    <submittedName>
        <fullName evidence="2">Uncharacterized protein</fullName>
    </submittedName>
</protein>
<dbReference type="AlphaFoldDB" id="A0A266N7V3"/>
<accession>A0A266N7V3</accession>
<dbReference type="Proteomes" id="UP000215788">
    <property type="component" value="Unassembled WGS sequence"/>
</dbReference>
<organism evidence="2 3">
    <name type="scientific">Pseudomonas lundensis</name>
    <dbReference type="NCBI Taxonomy" id="86185"/>
    <lineage>
        <taxon>Bacteria</taxon>
        <taxon>Pseudomonadati</taxon>
        <taxon>Pseudomonadota</taxon>
        <taxon>Gammaproteobacteria</taxon>
        <taxon>Pseudomonadales</taxon>
        <taxon>Pseudomonadaceae</taxon>
        <taxon>Pseudomonas</taxon>
    </lineage>
</organism>
<name>A0A266N7V3_9PSED</name>